<dbReference type="PROSITE" id="PS50294">
    <property type="entry name" value="WD_REPEATS_REGION"/>
    <property type="match status" value="1"/>
</dbReference>
<proteinExistence type="inferred from homology"/>
<keyword evidence="13" id="KW-1185">Reference proteome</keyword>
<gene>
    <name evidence="12" type="ORF">C1H46_027414</name>
</gene>
<dbReference type="PRINTS" id="PR00320">
    <property type="entry name" value="GPROTEINBRPT"/>
</dbReference>
<evidence type="ECO:0000256" key="2">
    <source>
        <dbReference type="ARBA" id="ARBA00004496"/>
    </source>
</evidence>
<evidence type="ECO:0000256" key="10">
    <source>
        <dbReference type="ARBA" id="ARBA00023242"/>
    </source>
</evidence>
<keyword evidence="7 11" id="KW-0853">WD repeat</keyword>
<name>A0A540LKM8_MALBA</name>
<comment type="pathway">
    <text evidence="3">tRNA modification; 5-methoxycarbonylmethyl-2-thiouridine-tRNA biosynthesis.</text>
</comment>
<keyword evidence="8" id="KW-0819">tRNA processing</keyword>
<dbReference type="GO" id="GO:0005634">
    <property type="term" value="C:nucleus"/>
    <property type="evidence" value="ECO:0007669"/>
    <property type="project" value="UniProtKB-SubCell"/>
</dbReference>
<evidence type="ECO:0000256" key="8">
    <source>
        <dbReference type="ARBA" id="ARBA00022694"/>
    </source>
</evidence>
<dbReference type="Pfam" id="PF00400">
    <property type="entry name" value="WD40"/>
    <property type="match status" value="5"/>
</dbReference>
<sequence length="663" mass="73113">MVALSLSELPGSTGHLVLAMGGLDNKIHLYSGERRGKFVRGCELKGHTDWIRSLDFALPTCTIGEASNVLLVSSSQDRGIRIWKMALKESLDSNQSAYRKEKVSLASYIEGPVLIAGTTSYQISLESLLIGHEDWVYSVEWQPPSNASPEGIAYCQPQSILSASMDKTMMIWKPEKTSGIWMNVVTVGELSHCALGFYGGHWSPNGDSILAHGYGGSFHLWKNVGTEYENWQPQKVPSGHFAAITDIAWGRSGQYLLSVSHDQTTRIFAPWKNEASPRDEESWHEIARPQVHGHDINCVAIIQGRGNHRFVSGADEKVARVFEAPLSFLKTLDHAISQTSDFSDDSQVGVQILGANMSALGLSQKPIYVHAEQHTPDKNVNDCLDTLETIPDAVPVVLTEPPIEDQLAWHTLWPESHKLYGHGNELFALCSDHDGKLVASSCKAQSAAVAEIWLWQIGSWKAVGRLQSHTLTVTQMEFSHDDKFLLAVSRDRQFSVFSIDKAGTDEITYQLVAKQEAHKRIIWACSWNPYGYEFATGSRDKTVKIWTVENESSVKLLATLPQFSSSVMALSWVGLHCNSNEGLLAVGMENGLIELWNLSVKRSDDGVAGAVASLVVRLEPLMCHVSAVNRLAWRNCKNEGSGSLQLASCGADQCVRVFEVNIN</sequence>
<dbReference type="InterPro" id="IPR011047">
    <property type="entry name" value="Quinoprotein_ADH-like_sf"/>
</dbReference>
<comment type="similarity">
    <text evidence="4">Belongs to the WD repeat ELP2 family.</text>
</comment>
<dbReference type="InterPro" id="IPR037289">
    <property type="entry name" value="Elp2"/>
</dbReference>
<evidence type="ECO:0000256" key="4">
    <source>
        <dbReference type="ARBA" id="ARBA00005881"/>
    </source>
</evidence>
<dbReference type="PROSITE" id="PS50082">
    <property type="entry name" value="WD_REPEATS_2"/>
    <property type="match status" value="2"/>
</dbReference>
<keyword evidence="9" id="KW-0677">Repeat</keyword>
<keyword evidence="10" id="KW-0539">Nucleus</keyword>
<dbReference type="InterPro" id="IPR001680">
    <property type="entry name" value="WD40_rpt"/>
</dbReference>
<dbReference type="PANTHER" id="PTHR44111">
    <property type="entry name" value="ELONGATOR COMPLEX PROTEIN 2"/>
    <property type="match status" value="1"/>
</dbReference>
<dbReference type="GO" id="GO:0005737">
    <property type="term" value="C:cytoplasm"/>
    <property type="evidence" value="ECO:0007669"/>
    <property type="project" value="UniProtKB-SubCell"/>
</dbReference>
<dbReference type="Proteomes" id="UP000315295">
    <property type="component" value="Unassembled WGS sequence"/>
</dbReference>
<evidence type="ECO:0000256" key="11">
    <source>
        <dbReference type="PROSITE-ProRule" id="PRU00221"/>
    </source>
</evidence>
<reference evidence="12 13" key="1">
    <citation type="journal article" date="2019" name="G3 (Bethesda)">
        <title>Sequencing of a Wild Apple (Malus baccata) Genome Unravels the Differences Between Cultivated and Wild Apple Species Regarding Disease Resistance and Cold Tolerance.</title>
        <authorList>
            <person name="Chen X."/>
        </authorList>
    </citation>
    <scope>NUCLEOTIDE SEQUENCE [LARGE SCALE GENOMIC DNA]</scope>
    <source>
        <strain evidence="13">cv. Shandingzi</strain>
        <tissue evidence="12">Leaves</tissue>
    </source>
</reference>
<dbReference type="AlphaFoldDB" id="A0A540LKM8"/>
<dbReference type="InterPro" id="IPR020472">
    <property type="entry name" value="WD40_PAC1"/>
</dbReference>
<accession>A0A540LKM8</accession>
<dbReference type="STRING" id="106549.A0A540LKM8"/>
<dbReference type="GO" id="GO:0033588">
    <property type="term" value="C:elongator holoenzyme complex"/>
    <property type="evidence" value="ECO:0007669"/>
    <property type="project" value="InterPro"/>
</dbReference>
<dbReference type="Gene3D" id="2.130.10.10">
    <property type="entry name" value="YVTN repeat-like/Quinoprotein amine dehydrogenase"/>
    <property type="match status" value="5"/>
</dbReference>
<dbReference type="PANTHER" id="PTHR44111:SF1">
    <property type="entry name" value="ELONGATOR COMPLEX PROTEIN 2"/>
    <property type="match status" value="1"/>
</dbReference>
<dbReference type="FunFam" id="2.130.10.10:FF:000400">
    <property type="entry name" value="Elongator acetyltransferase complex subunit 2"/>
    <property type="match status" value="1"/>
</dbReference>
<dbReference type="SUPFAM" id="SSF50998">
    <property type="entry name" value="Quinoprotein alcohol dehydrogenase-like"/>
    <property type="match status" value="1"/>
</dbReference>
<evidence type="ECO:0000256" key="3">
    <source>
        <dbReference type="ARBA" id="ARBA00005043"/>
    </source>
</evidence>
<dbReference type="GO" id="GO:0002098">
    <property type="term" value="P:tRNA wobble uridine modification"/>
    <property type="evidence" value="ECO:0007669"/>
    <property type="project" value="InterPro"/>
</dbReference>
<organism evidence="12 13">
    <name type="scientific">Malus baccata</name>
    <name type="common">Siberian crab apple</name>
    <name type="synonym">Pyrus baccata</name>
    <dbReference type="NCBI Taxonomy" id="106549"/>
    <lineage>
        <taxon>Eukaryota</taxon>
        <taxon>Viridiplantae</taxon>
        <taxon>Streptophyta</taxon>
        <taxon>Embryophyta</taxon>
        <taxon>Tracheophyta</taxon>
        <taxon>Spermatophyta</taxon>
        <taxon>Magnoliopsida</taxon>
        <taxon>eudicotyledons</taxon>
        <taxon>Gunneridae</taxon>
        <taxon>Pentapetalae</taxon>
        <taxon>rosids</taxon>
        <taxon>fabids</taxon>
        <taxon>Rosales</taxon>
        <taxon>Rosaceae</taxon>
        <taxon>Amygdaloideae</taxon>
        <taxon>Maleae</taxon>
        <taxon>Malus</taxon>
    </lineage>
</organism>
<protein>
    <recommendedName>
        <fullName evidence="5">Elongator complex protein 2</fullName>
    </recommendedName>
</protein>
<feature type="repeat" description="WD" evidence="11">
    <location>
        <begin position="44"/>
        <end position="93"/>
    </location>
</feature>
<evidence type="ECO:0000256" key="6">
    <source>
        <dbReference type="ARBA" id="ARBA00022490"/>
    </source>
</evidence>
<evidence type="ECO:0000313" key="13">
    <source>
        <dbReference type="Proteomes" id="UP000315295"/>
    </source>
</evidence>
<evidence type="ECO:0000256" key="1">
    <source>
        <dbReference type="ARBA" id="ARBA00004123"/>
    </source>
</evidence>
<comment type="subcellular location">
    <subcellularLocation>
        <location evidence="2">Cytoplasm</location>
    </subcellularLocation>
    <subcellularLocation>
        <location evidence="1">Nucleus</location>
    </subcellularLocation>
</comment>
<evidence type="ECO:0000313" key="12">
    <source>
        <dbReference type="EMBL" id="TQD87031.1"/>
    </source>
</evidence>
<evidence type="ECO:0000256" key="5">
    <source>
        <dbReference type="ARBA" id="ARBA00020267"/>
    </source>
</evidence>
<dbReference type="InterPro" id="IPR036322">
    <property type="entry name" value="WD40_repeat_dom_sf"/>
</dbReference>
<dbReference type="InterPro" id="IPR015943">
    <property type="entry name" value="WD40/YVTN_repeat-like_dom_sf"/>
</dbReference>
<comment type="caution">
    <text evidence="12">The sequence shown here is derived from an EMBL/GenBank/DDBJ whole genome shotgun (WGS) entry which is preliminary data.</text>
</comment>
<dbReference type="EMBL" id="VIEB01000550">
    <property type="protein sequence ID" value="TQD87031.1"/>
    <property type="molecule type" value="Genomic_DNA"/>
</dbReference>
<dbReference type="SMART" id="SM00320">
    <property type="entry name" value="WD40"/>
    <property type="match status" value="10"/>
</dbReference>
<dbReference type="SUPFAM" id="SSF50978">
    <property type="entry name" value="WD40 repeat-like"/>
    <property type="match status" value="1"/>
</dbReference>
<evidence type="ECO:0000256" key="7">
    <source>
        <dbReference type="ARBA" id="ARBA00022574"/>
    </source>
</evidence>
<feature type="repeat" description="WD" evidence="11">
    <location>
        <begin position="515"/>
        <end position="556"/>
    </location>
</feature>
<evidence type="ECO:0000256" key="9">
    <source>
        <dbReference type="ARBA" id="ARBA00022737"/>
    </source>
</evidence>
<keyword evidence="6" id="KW-0963">Cytoplasm</keyword>